<gene>
    <name evidence="8" type="ORF">NDI56_20090</name>
</gene>
<evidence type="ECO:0000256" key="5">
    <source>
        <dbReference type="HAMAP-Rule" id="MF_01407"/>
    </source>
</evidence>
<dbReference type="InterPro" id="IPR027417">
    <property type="entry name" value="P-loop_NTPase"/>
</dbReference>
<dbReference type="Pfam" id="PF13401">
    <property type="entry name" value="AAA_22"/>
    <property type="match status" value="1"/>
</dbReference>
<dbReference type="PANTHER" id="PTHR10763:SF22">
    <property type="entry name" value="ORC1-TYPE DNA REPLICATION PROTEIN"/>
    <property type="match status" value="1"/>
</dbReference>
<dbReference type="CDD" id="cd08768">
    <property type="entry name" value="Cdc6_C"/>
    <property type="match status" value="1"/>
</dbReference>
<evidence type="ECO:0000259" key="7">
    <source>
        <dbReference type="SMART" id="SM01074"/>
    </source>
</evidence>
<feature type="domain" description="Cdc6 C-terminal" evidence="7">
    <location>
        <begin position="313"/>
        <end position="397"/>
    </location>
</feature>
<feature type="binding site" evidence="5">
    <location>
        <begin position="66"/>
        <end position="70"/>
    </location>
    <ligand>
        <name>ATP</name>
        <dbReference type="ChEBI" id="CHEBI:30616"/>
    </ligand>
</feature>
<dbReference type="InterPro" id="IPR015163">
    <property type="entry name" value="Cdc6_C"/>
</dbReference>
<keyword evidence="2 5" id="KW-0235">DNA replication</keyword>
<evidence type="ECO:0000313" key="8">
    <source>
        <dbReference type="EMBL" id="MDS0261707.1"/>
    </source>
</evidence>
<dbReference type="InterPro" id="IPR049945">
    <property type="entry name" value="AAA_22"/>
</dbReference>
<dbReference type="InterPro" id="IPR014277">
    <property type="entry name" value="Orc1/Cdc6_arc"/>
</dbReference>
<dbReference type="SUPFAM" id="SSF52540">
    <property type="entry name" value="P-loop containing nucleoside triphosphate hydrolases"/>
    <property type="match status" value="1"/>
</dbReference>
<evidence type="ECO:0000256" key="1">
    <source>
        <dbReference type="ARBA" id="ARBA00006184"/>
    </source>
</evidence>
<dbReference type="InterPro" id="IPR003593">
    <property type="entry name" value="AAA+_ATPase"/>
</dbReference>
<dbReference type="InterPro" id="IPR055237">
    <property type="entry name" value="Cdc6_lid"/>
</dbReference>
<organism evidence="8 9">
    <name type="scientific">Haloarcula saliterrae</name>
    <dbReference type="NCBI Taxonomy" id="2950534"/>
    <lineage>
        <taxon>Archaea</taxon>
        <taxon>Methanobacteriati</taxon>
        <taxon>Methanobacteriota</taxon>
        <taxon>Stenosarchaea group</taxon>
        <taxon>Halobacteria</taxon>
        <taxon>Halobacteriales</taxon>
        <taxon>Haloarculaceae</taxon>
        <taxon>Haloarcula</taxon>
    </lineage>
</organism>
<keyword evidence="4 5" id="KW-0067">ATP-binding</keyword>
<comment type="function">
    <text evidence="5">Involved in regulation of DNA replication.</text>
</comment>
<dbReference type="Gene3D" id="1.10.8.60">
    <property type="match status" value="1"/>
</dbReference>
<feature type="binding site" evidence="5">
    <location>
        <position position="214"/>
    </location>
    <ligand>
        <name>ATP</name>
        <dbReference type="ChEBI" id="CHEBI:30616"/>
    </ligand>
</feature>
<dbReference type="Pfam" id="PF22703">
    <property type="entry name" value="Cdc6_lid"/>
    <property type="match status" value="1"/>
</dbReference>
<dbReference type="InterPro" id="IPR036388">
    <property type="entry name" value="WH-like_DNA-bd_sf"/>
</dbReference>
<comment type="caution">
    <text evidence="8">The sequence shown here is derived from an EMBL/GenBank/DDBJ whole genome shotgun (WGS) entry which is preliminary data.</text>
</comment>
<dbReference type="InterPro" id="IPR050311">
    <property type="entry name" value="ORC1/CDC6"/>
</dbReference>
<keyword evidence="9" id="KW-1185">Reference proteome</keyword>
<dbReference type="CDD" id="cd00009">
    <property type="entry name" value="AAA"/>
    <property type="match status" value="1"/>
</dbReference>
<dbReference type="SMART" id="SM00382">
    <property type="entry name" value="AAA"/>
    <property type="match status" value="1"/>
</dbReference>
<dbReference type="EMBL" id="JAMQON010000008">
    <property type="protein sequence ID" value="MDS0261707.1"/>
    <property type="molecule type" value="Genomic_DNA"/>
</dbReference>
<dbReference type="PANTHER" id="PTHR10763">
    <property type="entry name" value="CELL DIVISION CONTROL PROTEIN 6-RELATED"/>
    <property type="match status" value="1"/>
</dbReference>
<keyword evidence="3 5" id="KW-0547">Nucleotide-binding</keyword>
<reference evidence="8 9" key="1">
    <citation type="submission" date="2022-06" db="EMBL/GenBank/DDBJ databases">
        <title>Haloarcula sp. a new haloarchaeum isolate from saline soil.</title>
        <authorList>
            <person name="Strakova D."/>
            <person name="Galisteo C."/>
            <person name="Sanchez-Porro C."/>
            <person name="Ventosa A."/>
        </authorList>
    </citation>
    <scope>NUCLEOTIDE SEQUENCE [LARGE SCALE GENOMIC DNA]</scope>
    <source>
        <strain evidence="8 9">S1CR25-12</strain>
    </source>
</reference>
<dbReference type="NCBIfam" id="TIGR02928">
    <property type="entry name" value="orc1/cdc6 family replication initiation protein"/>
    <property type="match status" value="1"/>
</dbReference>
<accession>A0ABU2FHI0</accession>
<dbReference type="SUPFAM" id="SSF46785">
    <property type="entry name" value="Winged helix' DNA-binding domain"/>
    <property type="match status" value="1"/>
</dbReference>
<dbReference type="InterPro" id="IPR036390">
    <property type="entry name" value="WH_DNA-bd_sf"/>
</dbReference>
<feature type="binding site" evidence="5">
    <location>
        <position position="226"/>
    </location>
    <ligand>
        <name>ATP</name>
        <dbReference type="ChEBI" id="CHEBI:30616"/>
    </ligand>
</feature>
<dbReference type="SMART" id="SM01074">
    <property type="entry name" value="Cdc6_C"/>
    <property type="match status" value="1"/>
</dbReference>
<dbReference type="RefSeq" id="WP_310921622.1">
    <property type="nucleotide sequence ID" value="NZ_JAMQON010000008.1"/>
</dbReference>
<comment type="similarity">
    <text evidence="1 5">Belongs to the CDC6/cdc18 family.</text>
</comment>
<feature type="domain" description="AAA+ ATPase" evidence="6">
    <location>
        <begin position="54"/>
        <end position="215"/>
    </location>
</feature>
<evidence type="ECO:0000313" key="9">
    <source>
        <dbReference type="Proteomes" id="UP001259659"/>
    </source>
</evidence>
<evidence type="ECO:0000259" key="6">
    <source>
        <dbReference type="SMART" id="SM00382"/>
    </source>
</evidence>
<evidence type="ECO:0000256" key="4">
    <source>
        <dbReference type="ARBA" id="ARBA00022840"/>
    </source>
</evidence>
<dbReference type="Pfam" id="PF09079">
    <property type="entry name" value="WHD_Cdc6"/>
    <property type="match status" value="1"/>
</dbReference>
<proteinExistence type="inferred from homology"/>
<evidence type="ECO:0000256" key="3">
    <source>
        <dbReference type="ARBA" id="ARBA00022741"/>
    </source>
</evidence>
<dbReference type="HAMAP" id="MF_01407">
    <property type="entry name" value="ORC1_type_DNA_replic_protein"/>
    <property type="match status" value="1"/>
</dbReference>
<dbReference type="Gene3D" id="3.40.50.300">
    <property type="entry name" value="P-loop containing nucleotide triphosphate hydrolases"/>
    <property type="match status" value="1"/>
</dbReference>
<evidence type="ECO:0000256" key="2">
    <source>
        <dbReference type="ARBA" id="ARBA00022705"/>
    </source>
</evidence>
<sequence length="402" mass="45147">MSDSDDLFILEDPIFVNKELLEISHLPEEDRIVGRDEEIKQLANAVNPAIFGQSPSNVLLYGKTGTGKSLCAKYVSRQLVDTAAEEGINAAYAYVDCAQDSTETQSVQTIADSVNTDENDIYIPDKGISTATYYKRLWRILDMRYDVVLIILDEIDKLEDDDILMQLSRAGEAGKIEDCKIGVIGISNKIKYKDRMDERVKSSLCEREFVFPPYDANQLNEIMSARSDAFREGVLEDGVIPRAAALAAREHGDARKAIDILRYAGEIAQSSDMKTVPEDFVVQARERAETDRFRELISGSTPHSRYVLQALTILSVDNADNNAEDIGFRTTRVYDVYEEICRQEGSESLSLRRVRDLLKEHAFLDIIEQTRHSGGSAEGSYTEHQLLEDPDVVQQVLEDTIS</sequence>
<name>A0ABU2FHI0_9EURY</name>
<dbReference type="Gene3D" id="1.10.10.10">
    <property type="entry name" value="Winged helix-like DNA-binding domain superfamily/Winged helix DNA-binding domain"/>
    <property type="match status" value="1"/>
</dbReference>
<protein>
    <recommendedName>
        <fullName evidence="5">ORC1-type DNA replication protein</fullName>
    </recommendedName>
</protein>
<dbReference type="Proteomes" id="UP001259659">
    <property type="component" value="Unassembled WGS sequence"/>
</dbReference>